<keyword evidence="3" id="KW-1185">Reference proteome</keyword>
<evidence type="ECO:0000313" key="2">
    <source>
        <dbReference type="EMBL" id="KZV88080.1"/>
    </source>
</evidence>
<dbReference type="EMBL" id="KV426173">
    <property type="protein sequence ID" value="KZV85859.1"/>
    <property type="molecule type" value="Genomic_DNA"/>
</dbReference>
<dbReference type="Gene3D" id="3.80.10.10">
    <property type="entry name" value="Ribonuclease Inhibitor"/>
    <property type="match status" value="1"/>
</dbReference>
<gene>
    <name evidence="2" type="ORF">EXIGLDRAFT_773047</name>
    <name evidence="1" type="ORF">EXIGLDRAFT_775127</name>
</gene>
<evidence type="ECO:0000313" key="1">
    <source>
        <dbReference type="EMBL" id="KZV85859.1"/>
    </source>
</evidence>
<dbReference type="AlphaFoldDB" id="A0A165F093"/>
<proteinExistence type="predicted"/>
<dbReference type="EMBL" id="KV426108">
    <property type="protein sequence ID" value="KZV88080.1"/>
    <property type="molecule type" value="Genomic_DNA"/>
</dbReference>
<dbReference type="InterPro" id="IPR032675">
    <property type="entry name" value="LRR_dom_sf"/>
</dbReference>
<protein>
    <recommendedName>
        <fullName evidence="4">F-box domain-containing protein</fullName>
    </recommendedName>
</protein>
<name>A0A165F093_EXIGL</name>
<evidence type="ECO:0000313" key="3">
    <source>
        <dbReference type="Proteomes" id="UP000077266"/>
    </source>
</evidence>
<dbReference type="SUPFAM" id="SSF52047">
    <property type="entry name" value="RNI-like"/>
    <property type="match status" value="1"/>
</dbReference>
<dbReference type="STRING" id="1314781.A0A165F093"/>
<accession>A0A165F093</accession>
<dbReference type="Proteomes" id="UP000077266">
    <property type="component" value="Unassembled WGS sequence"/>
</dbReference>
<dbReference type="SUPFAM" id="SSF81383">
    <property type="entry name" value="F-box domain"/>
    <property type="match status" value="1"/>
</dbReference>
<dbReference type="InterPro" id="IPR036047">
    <property type="entry name" value="F-box-like_dom_sf"/>
</dbReference>
<sequence>MSASSSSTATPESVSSSLPSPFYMHQLPTELWFAICDWITSRRDIAALARTCKYFVDVTGPALYSQISWADHDYAASMAALKGRPELFRNVHSLFLRDFAFSPSWDWPPLADMDPHILTDIMRRPRYEEVAPDLRDVVQLIPRFTHLKVLSFRRVQLPATLYEDLALLPALTTLNLRACNLMTVIPRNNANLHLRTLRLDNLRWILSSDASRDAMCSLACTAELEYLEVDAHVAPMTFNLMMSTSALRGRPLVLHTLRTEARTDEAGDFVSIAGFLAQTPSIEVLHLRRVPKTVSVPAAALPNLRVLSGPAHCIEALVDNRPVHHVHILDQLPATRQHHNALISLLGTQQQLNAAYQSAADPQAPATSYSEIVQVMEKVARTGPPLRRLDFRMSTWDSEVLYMLAAKFPNLLDLRINCTHEGPHEDFMVEFASKFMTDFPRLEVLHIFGDNTRSCSRPDVLKETRAHLGLWERHNPYLREVAVSSDVVWRKYGERDWGMTEPCSRAGFGYK</sequence>
<dbReference type="OrthoDB" id="5354526at2759"/>
<reference evidence="2 3" key="1">
    <citation type="journal article" date="2016" name="Mol. Biol. Evol.">
        <title>Comparative Genomics of Early-Diverging Mushroom-Forming Fungi Provides Insights into the Origins of Lignocellulose Decay Capabilities.</title>
        <authorList>
            <person name="Nagy L.G."/>
            <person name="Riley R."/>
            <person name="Tritt A."/>
            <person name="Adam C."/>
            <person name="Daum C."/>
            <person name="Floudas D."/>
            <person name="Sun H."/>
            <person name="Yadav J.S."/>
            <person name="Pangilinan J."/>
            <person name="Larsson K.H."/>
            <person name="Matsuura K."/>
            <person name="Barry K."/>
            <person name="Labutti K."/>
            <person name="Kuo R."/>
            <person name="Ohm R.A."/>
            <person name="Bhattacharya S.S."/>
            <person name="Shirouzu T."/>
            <person name="Yoshinaga Y."/>
            <person name="Martin F.M."/>
            <person name="Grigoriev I.V."/>
            <person name="Hibbett D.S."/>
        </authorList>
    </citation>
    <scope>NUCLEOTIDE SEQUENCE [LARGE SCALE GENOMIC DNA]</scope>
    <source>
        <strain evidence="2 3">HHB12029</strain>
    </source>
</reference>
<evidence type="ECO:0008006" key="4">
    <source>
        <dbReference type="Google" id="ProtNLM"/>
    </source>
</evidence>
<organism evidence="2 3">
    <name type="scientific">Exidia glandulosa HHB12029</name>
    <dbReference type="NCBI Taxonomy" id="1314781"/>
    <lineage>
        <taxon>Eukaryota</taxon>
        <taxon>Fungi</taxon>
        <taxon>Dikarya</taxon>
        <taxon>Basidiomycota</taxon>
        <taxon>Agaricomycotina</taxon>
        <taxon>Agaricomycetes</taxon>
        <taxon>Auriculariales</taxon>
        <taxon>Exidiaceae</taxon>
        <taxon>Exidia</taxon>
    </lineage>
</organism>